<proteinExistence type="predicted"/>
<evidence type="ECO:0000256" key="1">
    <source>
        <dbReference type="SAM" id="MobiDB-lite"/>
    </source>
</evidence>
<keyword evidence="4" id="KW-1185">Reference proteome</keyword>
<dbReference type="PANTHER" id="PTHR37951:SF1">
    <property type="entry name" value="TYPE VI SECRETION SYSTEM COMPONENT TSSA1"/>
    <property type="match status" value="1"/>
</dbReference>
<evidence type="ECO:0000313" key="3">
    <source>
        <dbReference type="EMBL" id="SFK61331.1"/>
    </source>
</evidence>
<dbReference type="NCBIfam" id="TIGR03363">
    <property type="entry name" value="VI_chp_8"/>
    <property type="match status" value="1"/>
</dbReference>
<accession>A0A1I4AZR1</accession>
<dbReference type="PANTHER" id="PTHR37951">
    <property type="entry name" value="CYTOPLASMIC PROTEIN-RELATED"/>
    <property type="match status" value="1"/>
</dbReference>
<feature type="compositionally biased region" description="Acidic residues" evidence="1">
    <location>
        <begin position="239"/>
        <end position="256"/>
    </location>
</feature>
<dbReference type="Proteomes" id="UP000199598">
    <property type="component" value="Unassembled WGS sequence"/>
</dbReference>
<protein>
    <submittedName>
        <fullName evidence="3">Type VI secretion system protein ImpA</fullName>
    </submittedName>
</protein>
<gene>
    <name evidence="3" type="ORF">SAMN04488518_1077</name>
</gene>
<name>A0A1I4AZR1_9HYPH</name>
<sequence length="348" mass="38569">MDPTASLQPIEENAPCGPDLEYDPDFLTMETAASGTQDHQIGEAIIKGEEPDWKEALRLSTQLLTRTYDLRVAIIHAQSLIAIEGYPGFAKGMDFIAQMLDSFWDTLHPELDPAEGHDPIMRANVLSALNDRRTTLALIRNASLVQSRIFGAWSLNEIAIARGETELPEGRDRPDIASYDAALRETDRENIAEVVNAIETAIKTSEHIRDFFAQHGGLILDDLLRELRQAQFLLAPALEIEEEDEEEEGETDSEEDGPVKARSSKKSASFTGTVINRTDVLRALDEVCAYYKRSEPSSPVPLLLGRARRLVDLDFYSIIKDLAPDGEAQVLNIKGVSPDDDEHSGSIE</sequence>
<feature type="domain" description="ImpA N-terminal" evidence="2">
    <location>
        <begin position="7"/>
        <end position="131"/>
    </location>
</feature>
<dbReference type="RefSeq" id="WP_093520295.1">
    <property type="nucleotide sequence ID" value="NZ_FOSK01000007.1"/>
</dbReference>
<dbReference type="EMBL" id="FOSK01000007">
    <property type="protein sequence ID" value="SFK61331.1"/>
    <property type="molecule type" value="Genomic_DNA"/>
</dbReference>
<feature type="region of interest" description="Disordered" evidence="1">
    <location>
        <begin position="1"/>
        <end position="22"/>
    </location>
</feature>
<feature type="region of interest" description="Disordered" evidence="1">
    <location>
        <begin position="238"/>
        <end position="265"/>
    </location>
</feature>
<reference evidence="3 4" key="1">
    <citation type="submission" date="2016-10" db="EMBL/GenBank/DDBJ databases">
        <authorList>
            <person name="Varghese N."/>
            <person name="Submissions S."/>
        </authorList>
    </citation>
    <scope>NUCLEOTIDE SEQUENCE [LARGE SCALE GENOMIC DNA]</scope>
    <source>
        <strain evidence="3 4">DSM 16392</strain>
    </source>
</reference>
<dbReference type="Pfam" id="PF06812">
    <property type="entry name" value="ImpA_N"/>
    <property type="match status" value="1"/>
</dbReference>
<dbReference type="InterPro" id="IPR017740">
    <property type="entry name" value="TssA-like"/>
</dbReference>
<comment type="caution">
    <text evidence="3">The sequence shown here is derived from an EMBL/GenBank/DDBJ whole genome shotgun (WGS) entry which is preliminary data.</text>
</comment>
<evidence type="ECO:0000313" key="4">
    <source>
        <dbReference type="Proteomes" id="UP000199598"/>
    </source>
</evidence>
<dbReference type="InterPro" id="IPR010657">
    <property type="entry name" value="ImpA_N"/>
</dbReference>
<evidence type="ECO:0000259" key="2">
    <source>
        <dbReference type="Pfam" id="PF06812"/>
    </source>
</evidence>
<organism evidence="3 4">
    <name type="scientific">Pseudovibrio ascidiaceicola</name>
    <dbReference type="NCBI Taxonomy" id="285279"/>
    <lineage>
        <taxon>Bacteria</taxon>
        <taxon>Pseudomonadati</taxon>
        <taxon>Pseudomonadota</taxon>
        <taxon>Alphaproteobacteria</taxon>
        <taxon>Hyphomicrobiales</taxon>
        <taxon>Stappiaceae</taxon>
        <taxon>Pseudovibrio</taxon>
    </lineage>
</organism>